<dbReference type="PANTHER" id="PTHR45138">
    <property type="entry name" value="REGULATORY COMPONENTS OF SENSORY TRANSDUCTION SYSTEM"/>
    <property type="match status" value="1"/>
</dbReference>
<sequence>MKRMPAAVRAATAVWFWLAADAACLGIAFAYLPWRPLPLWVWVAVAVQLAVVEHAWIPAVRDRRRLLLAAHGPWLMTCGAFPVIAVESAIWLAGQVYMGLRLRTFDTDGRWYGTALLAPLAAGGLQTISRAYGMPLWVSGVAVIAVYLLTDWAMQNLPGPRAVVHPWRMPRGWPQIWACIDVVCAVCAWVSMRTGAWTGTFLAILLTAGSAIAASASGRWLQQKMRLQAAVRCVAALHPEMTLEQLIHTFLREVRQVLVCDAAVFWSLGDDLHLRPQAVEAGTGGLALARYFTQVLRSMPVGTGLAGFCASSREPVVVSSPRQRWALFHMVDDAPFWSSGLAAPVCLGGTVFGVVALYQVCGYRVYREPERAWLRMFCQQFATILGHYHQYQESRLQSQTDELTGVYNYRYFDKALHHFVESCRETGEPVTLLIIDIDHFKQVNDRYGHQAGNQVLRQLADVLRRNVRGSDVLARYGGEEFTILMPGVSLAEGQAIADQIRMQVEETAFYVEDALAPRADGGPPPLVAIHITLSIGVASFPDGADSALTLLRYADRAVYLGAKQTGRNRVSVYSPAQFD</sequence>
<evidence type="ECO:0000313" key="3">
    <source>
        <dbReference type="EMBL" id="GGJ05203.1"/>
    </source>
</evidence>
<feature type="transmembrane region" description="Helical" evidence="1">
    <location>
        <begin position="72"/>
        <end position="91"/>
    </location>
</feature>
<comment type="caution">
    <text evidence="3">The sequence shown here is derived from an EMBL/GenBank/DDBJ whole genome shotgun (WGS) entry which is preliminary data.</text>
</comment>
<protein>
    <recommendedName>
        <fullName evidence="2">GGDEF domain-containing protein</fullName>
    </recommendedName>
</protein>
<dbReference type="InterPro" id="IPR029787">
    <property type="entry name" value="Nucleotide_cyclase"/>
</dbReference>
<reference evidence="3" key="2">
    <citation type="submission" date="2020-09" db="EMBL/GenBank/DDBJ databases">
        <authorList>
            <person name="Sun Q."/>
            <person name="Ohkuma M."/>
        </authorList>
    </citation>
    <scope>NUCLEOTIDE SEQUENCE</scope>
    <source>
        <strain evidence="3">JCM 18487</strain>
    </source>
</reference>
<dbReference type="SUPFAM" id="SSF55073">
    <property type="entry name" value="Nucleotide cyclase"/>
    <property type="match status" value="1"/>
</dbReference>
<dbReference type="InterPro" id="IPR029016">
    <property type="entry name" value="GAF-like_dom_sf"/>
</dbReference>
<dbReference type="SMART" id="SM00065">
    <property type="entry name" value="GAF"/>
    <property type="match status" value="1"/>
</dbReference>
<dbReference type="CDD" id="cd01949">
    <property type="entry name" value="GGDEF"/>
    <property type="match status" value="1"/>
</dbReference>
<dbReference type="Pfam" id="PF01590">
    <property type="entry name" value="GAF"/>
    <property type="match status" value="1"/>
</dbReference>
<feature type="transmembrane region" description="Helical" evidence="1">
    <location>
        <begin position="39"/>
        <end position="60"/>
    </location>
</feature>
<dbReference type="InterPro" id="IPR000160">
    <property type="entry name" value="GGDEF_dom"/>
</dbReference>
<dbReference type="InterPro" id="IPR050469">
    <property type="entry name" value="Diguanylate_Cyclase"/>
</dbReference>
<organism evidence="3 4">
    <name type="scientific">Alicyclobacillus cellulosilyticus</name>
    <dbReference type="NCBI Taxonomy" id="1003997"/>
    <lineage>
        <taxon>Bacteria</taxon>
        <taxon>Bacillati</taxon>
        <taxon>Bacillota</taxon>
        <taxon>Bacilli</taxon>
        <taxon>Bacillales</taxon>
        <taxon>Alicyclobacillaceae</taxon>
        <taxon>Alicyclobacillus</taxon>
    </lineage>
</organism>
<feature type="transmembrane region" description="Helical" evidence="1">
    <location>
        <begin position="136"/>
        <end position="154"/>
    </location>
</feature>
<feature type="domain" description="GGDEF" evidence="2">
    <location>
        <begin position="428"/>
        <end position="575"/>
    </location>
</feature>
<dbReference type="SUPFAM" id="SSF55781">
    <property type="entry name" value="GAF domain-like"/>
    <property type="match status" value="1"/>
</dbReference>
<evidence type="ECO:0000259" key="2">
    <source>
        <dbReference type="PROSITE" id="PS50887"/>
    </source>
</evidence>
<keyword evidence="1" id="KW-0472">Membrane</keyword>
<dbReference type="PANTHER" id="PTHR45138:SF9">
    <property type="entry name" value="DIGUANYLATE CYCLASE DGCM-RELATED"/>
    <property type="match status" value="1"/>
</dbReference>
<keyword evidence="4" id="KW-1185">Reference proteome</keyword>
<accession>A0A917KB77</accession>
<dbReference type="GO" id="GO:0052621">
    <property type="term" value="F:diguanylate cyclase activity"/>
    <property type="evidence" value="ECO:0007669"/>
    <property type="project" value="TreeGrafter"/>
</dbReference>
<dbReference type="Pfam" id="PF00990">
    <property type="entry name" value="GGDEF"/>
    <property type="match status" value="1"/>
</dbReference>
<dbReference type="PROSITE" id="PS50887">
    <property type="entry name" value="GGDEF"/>
    <property type="match status" value="1"/>
</dbReference>
<evidence type="ECO:0000313" key="4">
    <source>
        <dbReference type="Proteomes" id="UP000637695"/>
    </source>
</evidence>
<keyword evidence="1" id="KW-1133">Transmembrane helix</keyword>
<evidence type="ECO:0000256" key="1">
    <source>
        <dbReference type="SAM" id="Phobius"/>
    </source>
</evidence>
<feature type="transmembrane region" description="Helical" evidence="1">
    <location>
        <begin position="111"/>
        <end position="129"/>
    </location>
</feature>
<feature type="transmembrane region" description="Helical" evidence="1">
    <location>
        <begin position="199"/>
        <end position="217"/>
    </location>
</feature>
<dbReference type="EMBL" id="BMOY01000017">
    <property type="protein sequence ID" value="GGJ05203.1"/>
    <property type="molecule type" value="Genomic_DNA"/>
</dbReference>
<dbReference type="InterPro" id="IPR003018">
    <property type="entry name" value="GAF"/>
</dbReference>
<dbReference type="Gene3D" id="3.30.70.270">
    <property type="match status" value="1"/>
</dbReference>
<reference evidence="3" key="1">
    <citation type="journal article" date="2014" name="Int. J. Syst. Evol. Microbiol.">
        <title>Complete genome sequence of Corynebacterium casei LMG S-19264T (=DSM 44701T), isolated from a smear-ripened cheese.</title>
        <authorList>
            <consortium name="US DOE Joint Genome Institute (JGI-PGF)"/>
            <person name="Walter F."/>
            <person name="Albersmeier A."/>
            <person name="Kalinowski J."/>
            <person name="Ruckert C."/>
        </authorList>
    </citation>
    <scope>NUCLEOTIDE SEQUENCE</scope>
    <source>
        <strain evidence="3">JCM 18487</strain>
    </source>
</reference>
<dbReference type="GO" id="GO:1902201">
    <property type="term" value="P:negative regulation of bacterial-type flagellum-dependent cell motility"/>
    <property type="evidence" value="ECO:0007669"/>
    <property type="project" value="TreeGrafter"/>
</dbReference>
<proteinExistence type="predicted"/>
<keyword evidence="1" id="KW-0812">Transmembrane</keyword>
<dbReference type="NCBIfam" id="TIGR00254">
    <property type="entry name" value="GGDEF"/>
    <property type="match status" value="1"/>
</dbReference>
<feature type="transmembrane region" description="Helical" evidence="1">
    <location>
        <begin position="12"/>
        <end position="33"/>
    </location>
</feature>
<dbReference type="SMART" id="SM00267">
    <property type="entry name" value="GGDEF"/>
    <property type="match status" value="1"/>
</dbReference>
<gene>
    <name evidence="3" type="ORF">GCM10010885_12870</name>
</gene>
<name>A0A917KB77_9BACL</name>
<dbReference type="GO" id="GO:0005886">
    <property type="term" value="C:plasma membrane"/>
    <property type="evidence" value="ECO:0007669"/>
    <property type="project" value="TreeGrafter"/>
</dbReference>
<feature type="transmembrane region" description="Helical" evidence="1">
    <location>
        <begin position="341"/>
        <end position="366"/>
    </location>
</feature>
<dbReference type="Gene3D" id="3.30.450.40">
    <property type="match status" value="1"/>
</dbReference>
<dbReference type="Proteomes" id="UP000637695">
    <property type="component" value="Unassembled WGS sequence"/>
</dbReference>
<dbReference type="GO" id="GO:0043709">
    <property type="term" value="P:cell adhesion involved in single-species biofilm formation"/>
    <property type="evidence" value="ECO:0007669"/>
    <property type="project" value="TreeGrafter"/>
</dbReference>
<dbReference type="InterPro" id="IPR043128">
    <property type="entry name" value="Rev_trsase/Diguanyl_cyclase"/>
</dbReference>
<dbReference type="FunFam" id="3.30.70.270:FF:000001">
    <property type="entry name" value="Diguanylate cyclase domain protein"/>
    <property type="match status" value="1"/>
</dbReference>
<dbReference type="AlphaFoldDB" id="A0A917KB77"/>